<sequence length="66" mass="7473">MHKQVGRIGSVRRELHGKACPFCGGQKYQLVLRAQNSPGNDGLFARCSQCQRAKELDEELGRILWM</sequence>
<organism evidence="1 2">
    <name type="scientific">Nitrospira defluvii</name>
    <dbReference type="NCBI Taxonomy" id="330214"/>
    <lineage>
        <taxon>Bacteria</taxon>
        <taxon>Pseudomonadati</taxon>
        <taxon>Nitrospirota</taxon>
        <taxon>Nitrospiria</taxon>
        <taxon>Nitrospirales</taxon>
        <taxon>Nitrospiraceae</taxon>
        <taxon>Nitrospira</taxon>
    </lineage>
</organism>
<dbReference type="RefSeq" id="WP_213043952.1">
    <property type="nucleotide sequence ID" value="NZ_CAJNBJ010000019.1"/>
</dbReference>
<gene>
    <name evidence="1" type="ORF">NSPZN2_60097</name>
</gene>
<evidence type="ECO:0000313" key="2">
    <source>
        <dbReference type="Proteomes" id="UP000675880"/>
    </source>
</evidence>
<comment type="caution">
    <text evidence="1">The sequence shown here is derived from an EMBL/GenBank/DDBJ whole genome shotgun (WGS) entry which is preliminary data.</text>
</comment>
<protein>
    <submittedName>
        <fullName evidence="1">Uncharacterized protein</fullName>
    </submittedName>
</protein>
<name>A0ABN7M9R6_9BACT</name>
<evidence type="ECO:0000313" key="1">
    <source>
        <dbReference type="EMBL" id="CAE6792984.1"/>
    </source>
</evidence>
<accession>A0ABN7M9R6</accession>
<keyword evidence="2" id="KW-1185">Reference proteome</keyword>
<proteinExistence type="predicted"/>
<dbReference type="EMBL" id="CAJNBJ010000019">
    <property type="protein sequence ID" value="CAE6792984.1"/>
    <property type="molecule type" value="Genomic_DNA"/>
</dbReference>
<dbReference type="Proteomes" id="UP000675880">
    <property type="component" value="Unassembled WGS sequence"/>
</dbReference>
<reference evidence="1 2" key="1">
    <citation type="submission" date="2021-02" db="EMBL/GenBank/DDBJ databases">
        <authorList>
            <person name="Han P."/>
        </authorList>
    </citation>
    <scope>NUCLEOTIDE SEQUENCE [LARGE SCALE GENOMIC DNA]</scope>
    <source>
        <strain evidence="1">Candidatus Nitrospira sp. ZN2</strain>
    </source>
</reference>